<proteinExistence type="predicted"/>
<dbReference type="Proteomes" id="UP001206925">
    <property type="component" value="Unassembled WGS sequence"/>
</dbReference>
<reference evidence="3" key="1">
    <citation type="submission" date="2022-06" db="EMBL/GenBank/DDBJ databases">
        <title>Uncovering the hologenomic basis of an extraordinary plant invasion.</title>
        <authorList>
            <person name="Bieker V.C."/>
            <person name="Martin M.D."/>
            <person name="Gilbert T."/>
            <person name="Hodgins K."/>
            <person name="Battlay P."/>
            <person name="Petersen B."/>
            <person name="Wilson J."/>
        </authorList>
    </citation>
    <scope>NUCLEOTIDE SEQUENCE</scope>
    <source>
        <strain evidence="3">AA19_3_7</strain>
        <tissue evidence="3">Leaf</tissue>
    </source>
</reference>
<keyword evidence="4" id="KW-1185">Reference proteome</keyword>
<sequence length="195" mass="22214">MEGQFGAMAAASVKSDKERFAEWMKKYNRTYETKTEWEIRFSAFKENLRRVEAHFADTKLKGHWMGLGYFFDMTIRQFITEHLGCTGTGGGIVDESDSDDGEAEPEEDSEEEAEGVGKAEGDVTVKRQRIGCKDKKGVKQLQAIVDILKCFKDLKIKFLLRLVLCESSKQDVNRLIPSKQALRSTRTNTQSFIRV</sequence>
<name>A0AAD5BXU4_AMBAR</name>
<dbReference type="Pfam" id="PF08246">
    <property type="entry name" value="Inhibitor_I29"/>
    <property type="match status" value="1"/>
</dbReference>
<feature type="region of interest" description="Disordered" evidence="1">
    <location>
        <begin position="89"/>
        <end position="120"/>
    </location>
</feature>
<evidence type="ECO:0000313" key="4">
    <source>
        <dbReference type="Proteomes" id="UP001206925"/>
    </source>
</evidence>
<dbReference type="InterPro" id="IPR038765">
    <property type="entry name" value="Papain-like_cys_pep_sf"/>
</dbReference>
<dbReference type="Gene3D" id="1.10.287.2250">
    <property type="match status" value="1"/>
</dbReference>
<accession>A0AAD5BXU4</accession>
<organism evidence="3 4">
    <name type="scientific">Ambrosia artemisiifolia</name>
    <name type="common">Common ragweed</name>
    <dbReference type="NCBI Taxonomy" id="4212"/>
    <lineage>
        <taxon>Eukaryota</taxon>
        <taxon>Viridiplantae</taxon>
        <taxon>Streptophyta</taxon>
        <taxon>Embryophyta</taxon>
        <taxon>Tracheophyta</taxon>
        <taxon>Spermatophyta</taxon>
        <taxon>Magnoliopsida</taxon>
        <taxon>eudicotyledons</taxon>
        <taxon>Gunneridae</taxon>
        <taxon>Pentapetalae</taxon>
        <taxon>asterids</taxon>
        <taxon>campanulids</taxon>
        <taxon>Asterales</taxon>
        <taxon>Asteraceae</taxon>
        <taxon>Asteroideae</taxon>
        <taxon>Heliantheae alliance</taxon>
        <taxon>Heliantheae</taxon>
        <taxon>Ambrosia</taxon>
    </lineage>
</organism>
<comment type="caution">
    <text evidence="3">The sequence shown here is derived from an EMBL/GenBank/DDBJ whole genome shotgun (WGS) entry which is preliminary data.</text>
</comment>
<feature type="compositionally biased region" description="Acidic residues" evidence="1">
    <location>
        <begin position="94"/>
        <end position="114"/>
    </location>
</feature>
<dbReference type="SUPFAM" id="SSF54001">
    <property type="entry name" value="Cysteine proteinases"/>
    <property type="match status" value="1"/>
</dbReference>
<dbReference type="InterPro" id="IPR013201">
    <property type="entry name" value="Prot_inhib_I29"/>
</dbReference>
<protein>
    <recommendedName>
        <fullName evidence="2">Cathepsin propeptide inhibitor domain-containing protein</fullName>
    </recommendedName>
</protein>
<dbReference type="SMART" id="SM00848">
    <property type="entry name" value="Inhibitor_I29"/>
    <property type="match status" value="1"/>
</dbReference>
<dbReference type="AlphaFoldDB" id="A0AAD5BXU4"/>
<feature type="domain" description="Cathepsin propeptide inhibitor" evidence="2">
    <location>
        <begin position="20"/>
        <end position="78"/>
    </location>
</feature>
<evidence type="ECO:0000313" key="3">
    <source>
        <dbReference type="EMBL" id="KAI7731405.1"/>
    </source>
</evidence>
<gene>
    <name evidence="3" type="ORF">M8C21_011516</name>
</gene>
<evidence type="ECO:0000256" key="1">
    <source>
        <dbReference type="SAM" id="MobiDB-lite"/>
    </source>
</evidence>
<dbReference type="EMBL" id="JAMZMK010010453">
    <property type="protein sequence ID" value="KAI7731405.1"/>
    <property type="molecule type" value="Genomic_DNA"/>
</dbReference>
<evidence type="ECO:0000259" key="2">
    <source>
        <dbReference type="SMART" id="SM00848"/>
    </source>
</evidence>